<dbReference type="OrthoDB" id="10586545at2759"/>
<comment type="caution">
    <text evidence="1">The sequence shown here is derived from an EMBL/GenBank/DDBJ whole genome shotgun (WGS) entry which is preliminary data.</text>
</comment>
<feature type="non-terminal residue" evidence="1">
    <location>
        <position position="178"/>
    </location>
</feature>
<organism evidence="1 2">
    <name type="scientific">Funneliformis geosporum</name>
    <dbReference type="NCBI Taxonomy" id="1117311"/>
    <lineage>
        <taxon>Eukaryota</taxon>
        <taxon>Fungi</taxon>
        <taxon>Fungi incertae sedis</taxon>
        <taxon>Mucoromycota</taxon>
        <taxon>Glomeromycotina</taxon>
        <taxon>Glomeromycetes</taxon>
        <taxon>Glomerales</taxon>
        <taxon>Glomeraceae</taxon>
        <taxon>Funneliformis</taxon>
    </lineage>
</organism>
<feature type="non-terminal residue" evidence="1">
    <location>
        <position position="1"/>
    </location>
</feature>
<reference evidence="1" key="1">
    <citation type="submission" date="2022-08" db="EMBL/GenBank/DDBJ databases">
        <authorList>
            <person name="Kallberg Y."/>
            <person name="Tangrot J."/>
            <person name="Rosling A."/>
        </authorList>
    </citation>
    <scope>NUCLEOTIDE SEQUENCE</scope>
    <source>
        <strain evidence="1">Wild A</strain>
    </source>
</reference>
<sequence>FNKDSIKQEPVDIKDSNWHISISPNGKYIVTFNHENMQFNIVEYDQYNTINKQNSCTINEDFKEYKFKEKLYSKWMLAISNMDQNIILVAISYITEFDMLVSKEVKDDKQPLNGKTIIYKIKYPFKQDDNIIIIKNEYISIFNKGGIVSFIYNSDEIQKVDCLIFNAEGIYKLTYIIN</sequence>
<keyword evidence="2" id="KW-1185">Reference proteome</keyword>
<proteinExistence type="predicted"/>
<dbReference type="AlphaFoldDB" id="A0A9W4T8G4"/>
<gene>
    <name evidence="1" type="ORF">FWILDA_LOCUS17634</name>
</gene>
<name>A0A9W4T8G4_9GLOM</name>
<evidence type="ECO:0000313" key="1">
    <source>
        <dbReference type="EMBL" id="CAI2196546.1"/>
    </source>
</evidence>
<evidence type="ECO:0000313" key="2">
    <source>
        <dbReference type="Proteomes" id="UP001153678"/>
    </source>
</evidence>
<accession>A0A9W4T8G4</accession>
<dbReference type="Proteomes" id="UP001153678">
    <property type="component" value="Unassembled WGS sequence"/>
</dbReference>
<dbReference type="EMBL" id="CAMKVN010014470">
    <property type="protein sequence ID" value="CAI2196546.1"/>
    <property type="molecule type" value="Genomic_DNA"/>
</dbReference>
<protein>
    <submittedName>
        <fullName evidence="1">562_t:CDS:1</fullName>
    </submittedName>
</protein>